<dbReference type="InterPro" id="IPR013087">
    <property type="entry name" value="Znf_C2H2_type"/>
</dbReference>
<feature type="region of interest" description="Disordered" evidence="1">
    <location>
        <begin position="293"/>
        <end position="320"/>
    </location>
</feature>
<proteinExistence type="predicted"/>
<organism evidence="3">
    <name type="scientific">viral metagenome</name>
    <dbReference type="NCBI Taxonomy" id="1070528"/>
    <lineage>
        <taxon>unclassified sequences</taxon>
        <taxon>metagenomes</taxon>
        <taxon>organismal metagenomes</taxon>
    </lineage>
</organism>
<evidence type="ECO:0000313" key="3">
    <source>
        <dbReference type="EMBL" id="QHT99118.1"/>
    </source>
</evidence>
<dbReference type="AlphaFoldDB" id="A0A6C0J0F8"/>
<dbReference type="Pfam" id="PF10544">
    <property type="entry name" value="T5orf172"/>
    <property type="match status" value="1"/>
</dbReference>
<feature type="compositionally biased region" description="Low complexity" evidence="1">
    <location>
        <begin position="304"/>
        <end position="314"/>
    </location>
</feature>
<feature type="region of interest" description="Disordered" evidence="1">
    <location>
        <begin position="170"/>
        <end position="234"/>
    </location>
</feature>
<feature type="compositionally biased region" description="Polar residues" evidence="1">
    <location>
        <begin position="175"/>
        <end position="200"/>
    </location>
</feature>
<name>A0A6C0J0F8_9ZZZZ</name>
<dbReference type="EMBL" id="MN740302">
    <property type="protein sequence ID" value="QHT99118.1"/>
    <property type="molecule type" value="Genomic_DNA"/>
</dbReference>
<dbReference type="PROSITE" id="PS00028">
    <property type="entry name" value="ZINC_FINGER_C2H2_1"/>
    <property type="match status" value="1"/>
</dbReference>
<feature type="domain" description="C2H2-type" evidence="2">
    <location>
        <begin position="147"/>
        <end position="168"/>
    </location>
</feature>
<evidence type="ECO:0000259" key="2">
    <source>
        <dbReference type="PROSITE" id="PS00028"/>
    </source>
</evidence>
<protein>
    <recommendedName>
        <fullName evidence="2">C2H2-type domain-containing protein</fullName>
    </recommendedName>
</protein>
<feature type="compositionally biased region" description="Low complexity" evidence="1">
    <location>
        <begin position="204"/>
        <end position="234"/>
    </location>
</feature>
<evidence type="ECO:0000256" key="1">
    <source>
        <dbReference type="SAM" id="MobiDB-lite"/>
    </source>
</evidence>
<accession>A0A6C0J0F8</accession>
<dbReference type="InterPro" id="IPR018306">
    <property type="entry name" value="Phage_T5_Orf172_DNA-bd"/>
</dbReference>
<sequence length="320" mass="36997">MSKTKSVKVNKQTDNWLYCFLTTFDIEKRFDSKNKRPDDYAVYKIGRTDRTIEERMKEHGNRVDRVILKNRVYDSKTLEDHLIKFLKADKKLIFRKNLTNNEKKEKGDTGLEYFEGRYIDIKPHLEKVISEDYQNSIPLNMNIDNICKICHKQVATESGLKRHMLIMHNIKSEPKASSSRVKAPKASSSRVKAPKASSSRVKAPKASSSRVSPPRASVSRVSPPRASVSRISPSRASLPKIIPLQYQSRATKQPKYITEIKKTDLPLYSNYRTSNNLKKSNILRMIDRLNINYKKAEKRKRSNRSSLSRSPNLRSNKRAK</sequence>
<reference evidence="3" key="1">
    <citation type="journal article" date="2020" name="Nature">
        <title>Giant virus diversity and host interactions through global metagenomics.</title>
        <authorList>
            <person name="Schulz F."/>
            <person name="Roux S."/>
            <person name="Paez-Espino D."/>
            <person name="Jungbluth S."/>
            <person name="Walsh D.A."/>
            <person name="Denef V.J."/>
            <person name="McMahon K.D."/>
            <person name="Konstantinidis K.T."/>
            <person name="Eloe-Fadrosh E.A."/>
            <person name="Kyrpides N.C."/>
            <person name="Woyke T."/>
        </authorList>
    </citation>
    <scope>NUCLEOTIDE SEQUENCE</scope>
    <source>
        <strain evidence="3">GVMAG-M-3300025695-21</strain>
    </source>
</reference>